<dbReference type="EMBL" id="PDCH01000003">
    <property type="protein sequence ID" value="RBP99592.1"/>
    <property type="molecule type" value="Genomic_DNA"/>
</dbReference>
<accession>A0A366KED3</accession>
<gene>
    <name evidence="3" type="primary">otsB</name>
    <name evidence="3" type="ORF">CRD59_02300</name>
</gene>
<dbReference type="CDD" id="cd01627">
    <property type="entry name" value="HAD_TPP"/>
    <property type="match status" value="1"/>
</dbReference>
<dbReference type="GO" id="GO:0003825">
    <property type="term" value="F:alpha,alpha-trehalose-phosphate synthase (UDP-forming) activity"/>
    <property type="evidence" value="ECO:0007669"/>
    <property type="project" value="TreeGrafter"/>
</dbReference>
<keyword evidence="4" id="KW-1185">Reference proteome</keyword>
<dbReference type="GO" id="GO:0004805">
    <property type="term" value="F:trehalose-phosphatase activity"/>
    <property type="evidence" value="ECO:0007669"/>
    <property type="project" value="TreeGrafter"/>
</dbReference>
<dbReference type="SUPFAM" id="SSF53756">
    <property type="entry name" value="UDP-Glycosyltransferase/glycogen phosphorylase"/>
    <property type="match status" value="2"/>
</dbReference>
<proteinExistence type="inferred from homology"/>
<dbReference type="Gene3D" id="3.30.70.1020">
    <property type="entry name" value="Trehalose-6-phosphate phosphatase related protein, domain 2"/>
    <property type="match status" value="1"/>
</dbReference>
<dbReference type="InterPro" id="IPR036412">
    <property type="entry name" value="HAD-like_sf"/>
</dbReference>
<name>A0A366KED3_9BIFI</name>
<dbReference type="AlphaFoldDB" id="A0A366KED3"/>
<evidence type="ECO:0000313" key="3">
    <source>
        <dbReference type="EMBL" id="RBP99592.1"/>
    </source>
</evidence>
<dbReference type="NCBIfam" id="TIGR00685">
    <property type="entry name" value="T6PP"/>
    <property type="match status" value="1"/>
</dbReference>
<dbReference type="InterPro" id="IPR023214">
    <property type="entry name" value="HAD_sf"/>
</dbReference>
<reference evidence="3 4" key="1">
    <citation type="submission" date="2017-10" db="EMBL/GenBank/DDBJ databases">
        <title>Bifidobacterium xylocopum sp. nov. and Bifidobacterium aemilianum sp. nov., from the carpenter bee (Xylocopa violacea) digestive tract.</title>
        <authorList>
            <person name="Alberoni D."/>
            <person name="Baffoni L."/>
            <person name="Di Gioia D."/>
            <person name="Gaggia F."/>
            <person name="Biavati B."/>
        </authorList>
    </citation>
    <scope>NUCLEOTIDE SEQUENCE [LARGE SCALE GENOMIC DNA]</scope>
    <source>
        <strain evidence="3 4">XV2</strain>
    </source>
</reference>
<comment type="similarity">
    <text evidence="1">In the C-terminal section; belongs to the trehalose phosphatase family.</text>
</comment>
<dbReference type="Proteomes" id="UP000252345">
    <property type="component" value="Unassembled WGS sequence"/>
</dbReference>
<dbReference type="Pfam" id="PF02358">
    <property type="entry name" value="Trehalose_PPase"/>
    <property type="match status" value="1"/>
</dbReference>
<protein>
    <submittedName>
        <fullName evidence="3">Trehalose-phosphatase</fullName>
    </submittedName>
</protein>
<dbReference type="Pfam" id="PF00982">
    <property type="entry name" value="Glyco_transf_20"/>
    <property type="match status" value="2"/>
</dbReference>
<dbReference type="InterPro" id="IPR006379">
    <property type="entry name" value="HAD-SF_hydro_IIB"/>
</dbReference>
<dbReference type="SUPFAM" id="SSF56784">
    <property type="entry name" value="HAD-like"/>
    <property type="match status" value="1"/>
</dbReference>
<dbReference type="PANTHER" id="PTHR10788:SF106">
    <property type="entry name" value="BCDNA.GH08860"/>
    <property type="match status" value="1"/>
</dbReference>
<dbReference type="CDD" id="cd03788">
    <property type="entry name" value="GT20_TPS"/>
    <property type="match status" value="1"/>
</dbReference>
<dbReference type="GO" id="GO:0005992">
    <property type="term" value="P:trehalose biosynthetic process"/>
    <property type="evidence" value="ECO:0007669"/>
    <property type="project" value="InterPro"/>
</dbReference>
<organism evidence="3 4">
    <name type="scientific">Bifidobacterium xylocopae</name>
    <dbReference type="NCBI Taxonomy" id="2493119"/>
    <lineage>
        <taxon>Bacteria</taxon>
        <taxon>Bacillati</taxon>
        <taxon>Actinomycetota</taxon>
        <taxon>Actinomycetes</taxon>
        <taxon>Bifidobacteriales</taxon>
        <taxon>Bifidobacteriaceae</taxon>
        <taxon>Bifidobacterium</taxon>
    </lineage>
</organism>
<dbReference type="Gene3D" id="3.40.50.1000">
    <property type="entry name" value="HAD superfamily/HAD-like"/>
    <property type="match status" value="1"/>
</dbReference>
<evidence type="ECO:0000313" key="4">
    <source>
        <dbReference type="Proteomes" id="UP000252345"/>
    </source>
</evidence>
<dbReference type="NCBIfam" id="TIGR01484">
    <property type="entry name" value="HAD-SF-IIB"/>
    <property type="match status" value="1"/>
</dbReference>
<dbReference type="InterPro" id="IPR001830">
    <property type="entry name" value="Glyco_trans_20"/>
</dbReference>
<comment type="similarity">
    <text evidence="2">Belongs to the glycosyltransferase 20 family.</text>
</comment>
<evidence type="ECO:0000256" key="1">
    <source>
        <dbReference type="ARBA" id="ARBA00006330"/>
    </source>
</evidence>
<evidence type="ECO:0000256" key="2">
    <source>
        <dbReference type="ARBA" id="ARBA00008799"/>
    </source>
</evidence>
<dbReference type="InterPro" id="IPR003337">
    <property type="entry name" value="Trehalose_PPase"/>
</dbReference>
<dbReference type="PANTHER" id="PTHR10788">
    <property type="entry name" value="TREHALOSE-6-PHOSPHATE SYNTHASE"/>
    <property type="match status" value="1"/>
</dbReference>
<dbReference type="GO" id="GO:0005829">
    <property type="term" value="C:cytosol"/>
    <property type="evidence" value="ECO:0007669"/>
    <property type="project" value="TreeGrafter"/>
</dbReference>
<dbReference type="Gene3D" id="3.40.50.2000">
    <property type="entry name" value="Glycogen Phosphorylase B"/>
    <property type="match status" value="2"/>
</dbReference>
<sequence length="821" mass="91803">MNRRRDRGLVSRLIIVSNRLPVSLESSEDGSYSLRQNIGGLATAIAPYHKAHRDCLWIGWSGVDPDQYSDEELDRIRQAYKANRCIPIFLSQDEINGYYAGFSNNTLWPLFHDFSHEAQFNPGEWETYRKVNMRFAQVIEPLVLKGDTIWIQDYHLMLLPKMLRERYPQASIGWFLHVPFPSAEIFRSLPWCREILEGVLGADLVGFHTTDFVMSFLASVHRLLPELAVDRDGMVRMPDGHRAAVDAFPIGIDYNLYARTARSSLARAMRRGIEESAGKSTGHRYRSSVAAEGDAATEAGKRDGAWWSRHRLEELPELTLAQSAASSIGQKQNKVIVSVDRLDYTKGLPERLKAFGRMLQKYPEWTGHVTYYLLATPSREDVESYRRLKAQVDELVGQINGRYSLLAWTPIHYITRSLSIKPVCGIYAAGDVALVTPLRDGMNLVAKEYLACHDGREGSLVLSDMCGAADELTDAFIVNPYDIDMVCEALHDALEISPEVARSRNIRMQARLKVRTASNWCMSFLDTLRQVSTPGMTDRRLRMDTRNQMVDEWQKASNRLILCDYDGTLTPLVRNPDRAKPTKAIRQMLRQVGSQAGVDFYLVSGRSHETMEQWFSDLPIGLIAEHGAWSKSVNGPDAGIWKRAPGLPEAESWQPLVKPIMEESVQRVPKSFVEVKADALAWHYRMSDARLAEPERDALSSRLQEAVAGKGLMVMRNSKVLEVCPVATSKGQAVLPWITGGHYDFMLSLGDDATDETMFAVMPDSAWSLKIGTGATKARARVLGPTAVQLLLRDLAAGTAVGAEPRTRTAGVPGGFAQGES</sequence>
<comment type="caution">
    <text evidence="3">The sequence shown here is derived from an EMBL/GenBank/DDBJ whole genome shotgun (WGS) entry which is preliminary data.</text>
</comment>